<dbReference type="InterPro" id="IPR052584">
    <property type="entry name" value="U2_snRNP_Complex_Component"/>
</dbReference>
<evidence type="ECO:0000313" key="4">
    <source>
        <dbReference type="EMBL" id="OEJ85475.1"/>
    </source>
</evidence>
<keyword evidence="5" id="KW-1185">Reference proteome</keyword>
<protein>
    <submittedName>
        <fullName evidence="4">Cold sensitive U2 snRNA suppressor 1</fullName>
    </submittedName>
</protein>
<evidence type="ECO:0000259" key="3">
    <source>
        <dbReference type="Pfam" id="PF04046"/>
    </source>
</evidence>
<dbReference type="Proteomes" id="UP000095728">
    <property type="component" value="Unassembled WGS sequence"/>
</dbReference>
<dbReference type="PANTHER" id="PTHR12785">
    <property type="entry name" value="SPLICING FACTOR 3B"/>
    <property type="match status" value="1"/>
</dbReference>
<dbReference type="Pfam" id="PF04046">
    <property type="entry name" value="PSP"/>
    <property type="match status" value="1"/>
</dbReference>
<feature type="compositionally biased region" description="Basic and acidic residues" evidence="1">
    <location>
        <begin position="107"/>
        <end position="122"/>
    </location>
</feature>
<dbReference type="EMBL" id="LPNM01000007">
    <property type="protein sequence ID" value="OEJ85475.1"/>
    <property type="molecule type" value="Genomic_DNA"/>
</dbReference>
<feature type="region of interest" description="Disordered" evidence="1">
    <location>
        <begin position="319"/>
        <end position="340"/>
    </location>
</feature>
<name>A0A1E5RF11_9ASCO</name>
<reference evidence="5" key="1">
    <citation type="journal article" date="2016" name="Genome Announc.">
        <title>Genome sequences of three species of Hanseniaspora isolated from spontaneous wine fermentations.</title>
        <authorList>
            <person name="Sternes P.R."/>
            <person name="Lee D."/>
            <person name="Kutyna D.R."/>
            <person name="Borneman A.R."/>
        </authorList>
    </citation>
    <scope>NUCLEOTIDE SEQUENCE [LARGE SCALE GENOMIC DNA]</scope>
    <source>
        <strain evidence="5">AWRI3579</strain>
    </source>
</reference>
<feature type="region of interest" description="Disordered" evidence="1">
    <location>
        <begin position="105"/>
        <end position="127"/>
    </location>
</feature>
<gene>
    <name evidence="4" type="ORF">AWRI3579_g2097</name>
</gene>
<evidence type="ECO:0000313" key="5">
    <source>
        <dbReference type="Proteomes" id="UP000095728"/>
    </source>
</evidence>
<feature type="domain" description="PSP proline-rich" evidence="3">
    <location>
        <begin position="288"/>
        <end position="313"/>
    </location>
</feature>
<dbReference type="InterPro" id="IPR007180">
    <property type="entry name" value="DUF382"/>
</dbReference>
<evidence type="ECO:0000259" key="2">
    <source>
        <dbReference type="Pfam" id="PF04037"/>
    </source>
</evidence>
<dbReference type="FunCoup" id="A0A1E5RF11">
    <property type="interactions" value="216"/>
</dbReference>
<dbReference type="AlphaFoldDB" id="A0A1E5RF11"/>
<comment type="caution">
    <text evidence="4">The sequence shown here is derived from an EMBL/GenBank/DDBJ whole genome shotgun (WGS) entry which is preliminary data.</text>
</comment>
<proteinExistence type="predicted"/>
<dbReference type="InterPro" id="IPR006568">
    <property type="entry name" value="PSP_pro-rich"/>
</dbReference>
<dbReference type="Pfam" id="PF04037">
    <property type="entry name" value="DUF382"/>
    <property type="match status" value="1"/>
</dbReference>
<feature type="domain" description="DUF382" evidence="2">
    <location>
        <begin position="143"/>
        <end position="273"/>
    </location>
</feature>
<dbReference type="GO" id="GO:0005634">
    <property type="term" value="C:nucleus"/>
    <property type="evidence" value="ECO:0007669"/>
    <property type="project" value="InterPro"/>
</dbReference>
<dbReference type="InParanoid" id="A0A1E5RF11"/>
<sequence length="517" mass="58925">MARGNRNKNKNNKTLCADENRLSLANLIATDDVEKLDEEQLKHSFHISKNLQIDHQKDGALKTKSGNMDIAKNIPSTINHRVSKKPKKKSPKKVTELVAVKMQDTSTELHKDRTERAEPFEKKKNHTPPSLLELKTYVSGFSELIQDYDVTSTNPFTNAAIKTNKNAVDVPENWKQKRGYLTSRSLMDKPNFELPDLMKQTGIQELRQIDPFDDPNGGNNNSLKEETRAKIQPKMNVLDLDYKKLYDVIFKIGANWKPDNMLQFGDLYYENREMDFNNTLEGYDKRFRPGKLSESLLSALGLHHNGRLPAWCIMGDATKQKQGGKGNSNKKTETAKPGSSFGEHINCFNNHYTLNVLNKIDKDGVYAQLMRKRKKGAFAGKAGKAGRLNTDNKENGLFGAKINISIELDDVDLKSQENEKDIPEEITKQQVQEQVTELAVNDTITTETVAKDQHVQKEASKKLFEVMQVQSLQDGKHAYKLDRCEKDEQKLKPSKLKTDEISDHKEKEISEEQEFKF</sequence>
<organism evidence="4 5">
    <name type="scientific">Hanseniaspora osmophila</name>
    <dbReference type="NCBI Taxonomy" id="56408"/>
    <lineage>
        <taxon>Eukaryota</taxon>
        <taxon>Fungi</taxon>
        <taxon>Dikarya</taxon>
        <taxon>Ascomycota</taxon>
        <taxon>Saccharomycotina</taxon>
        <taxon>Saccharomycetes</taxon>
        <taxon>Saccharomycodales</taxon>
        <taxon>Saccharomycodaceae</taxon>
        <taxon>Hanseniaspora</taxon>
    </lineage>
</organism>
<dbReference type="PANTHER" id="PTHR12785:SF6">
    <property type="entry name" value="SPLICING FACTOR 3B SUBUNIT 2"/>
    <property type="match status" value="1"/>
</dbReference>
<dbReference type="OrthoDB" id="10260794at2759"/>
<accession>A0A1E5RF11</accession>
<evidence type="ECO:0000256" key="1">
    <source>
        <dbReference type="SAM" id="MobiDB-lite"/>
    </source>
</evidence>
<dbReference type="STRING" id="56408.A0A1E5RF11"/>
<feature type="region of interest" description="Disordered" evidence="1">
    <location>
        <begin position="477"/>
        <end position="517"/>
    </location>
</feature>